<feature type="domain" description="SGNH hydrolase-type esterase" evidence="1">
    <location>
        <begin position="49"/>
        <end position="253"/>
    </location>
</feature>
<evidence type="ECO:0000259" key="1">
    <source>
        <dbReference type="Pfam" id="PF13472"/>
    </source>
</evidence>
<dbReference type="InterPro" id="IPR013830">
    <property type="entry name" value="SGNH_hydro"/>
</dbReference>
<accession>A0A0R2ABN6</accession>
<reference evidence="2 3" key="1">
    <citation type="journal article" date="2015" name="Genome Announc.">
        <title>Expanding the biotechnology potential of lactobacilli through comparative genomics of 213 strains and associated genera.</title>
        <authorList>
            <person name="Sun Z."/>
            <person name="Harris H.M."/>
            <person name="McCann A."/>
            <person name="Guo C."/>
            <person name="Argimon S."/>
            <person name="Zhang W."/>
            <person name="Yang X."/>
            <person name="Jeffery I.B."/>
            <person name="Cooney J.C."/>
            <person name="Kagawa T.F."/>
            <person name="Liu W."/>
            <person name="Song Y."/>
            <person name="Salvetti E."/>
            <person name="Wrobel A."/>
            <person name="Rasinkangas P."/>
            <person name="Parkhill J."/>
            <person name="Rea M.C."/>
            <person name="O'Sullivan O."/>
            <person name="Ritari J."/>
            <person name="Douillard F.P."/>
            <person name="Paul Ross R."/>
            <person name="Yang R."/>
            <person name="Briner A.E."/>
            <person name="Felis G.E."/>
            <person name="de Vos W.M."/>
            <person name="Barrangou R."/>
            <person name="Klaenhammer T.R."/>
            <person name="Caufield P.W."/>
            <person name="Cui Y."/>
            <person name="Zhang H."/>
            <person name="O'Toole P.W."/>
        </authorList>
    </citation>
    <scope>NUCLEOTIDE SEQUENCE [LARGE SCALE GENOMIC DNA]</scope>
    <source>
        <strain evidence="2 3">DSM 20509</strain>
    </source>
</reference>
<dbReference type="EMBL" id="AYYP01000071">
    <property type="protein sequence ID" value="KRM63076.1"/>
    <property type="molecule type" value="Genomic_DNA"/>
</dbReference>
<organism evidence="2 3">
    <name type="scientific">Ligilactobacillus agilis DSM 20509</name>
    <dbReference type="NCBI Taxonomy" id="1423718"/>
    <lineage>
        <taxon>Bacteria</taxon>
        <taxon>Bacillati</taxon>
        <taxon>Bacillota</taxon>
        <taxon>Bacilli</taxon>
        <taxon>Lactobacillales</taxon>
        <taxon>Lactobacillaceae</taxon>
        <taxon>Ligilactobacillus</taxon>
    </lineage>
</organism>
<evidence type="ECO:0000313" key="2">
    <source>
        <dbReference type="EMBL" id="KRM63076.1"/>
    </source>
</evidence>
<proteinExistence type="predicted"/>
<dbReference type="SUPFAM" id="SSF52266">
    <property type="entry name" value="SGNH hydrolase"/>
    <property type="match status" value="1"/>
</dbReference>
<dbReference type="RefSeq" id="WP_056977629.1">
    <property type="nucleotide sequence ID" value="NZ_AYYP01000071.1"/>
</dbReference>
<dbReference type="PATRIC" id="fig|1423718.3.peg.1112"/>
<evidence type="ECO:0000313" key="3">
    <source>
        <dbReference type="Proteomes" id="UP000051008"/>
    </source>
</evidence>
<dbReference type="Pfam" id="PF13472">
    <property type="entry name" value="Lipase_GDSL_2"/>
    <property type="match status" value="1"/>
</dbReference>
<keyword evidence="3" id="KW-1185">Reference proteome</keyword>
<gene>
    <name evidence="2" type="ORF">FC14_GL001062</name>
</gene>
<dbReference type="Gene3D" id="3.40.50.1110">
    <property type="entry name" value="SGNH hydrolase"/>
    <property type="match status" value="1"/>
</dbReference>
<sequence>MNRELFIKALLHSALTATPLKVPGNSSNFSLSNTWSIPNTSLVGKSCYFLGSSITYGAAANGVSFPDYLAKQYGLTIIKEAVSATTLADKYIEISWPYHNNSEKLAIANFFTGNQAQKAGYSYLARFKKYLLKLPAPDLFVCQLSTNDSRNGVPIGKITPNSQLTNFDTTTTLGAIETLCATIKQNWNCPLTFYTCPRKDESYHQLIRYLQKLQSKWHFNLIDLANNAPFLAKLYSNPIYMADDAHPTMAGYKEVWTPFFYHELAKIIGV</sequence>
<protein>
    <recommendedName>
        <fullName evidence="1">SGNH hydrolase-type esterase domain-containing protein</fullName>
    </recommendedName>
</protein>
<comment type="caution">
    <text evidence="2">The sequence shown here is derived from an EMBL/GenBank/DDBJ whole genome shotgun (WGS) entry which is preliminary data.</text>
</comment>
<dbReference type="Proteomes" id="UP000051008">
    <property type="component" value="Unassembled WGS sequence"/>
</dbReference>
<dbReference type="CDD" id="cd00229">
    <property type="entry name" value="SGNH_hydrolase"/>
    <property type="match status" value="1"/>
</dbReference>
<dbReference type="InterPro" id="IPR036514">
    <property type="entry name" value="SGNH_hydro_sf"/>
</dbReference>
<dbReference type="AlphaFoldDB" id="A0A0R2ABN6"/>
<dbReference type="OrthoDB" id="2394030at2"/>
<name>A0A0R2ABN6_9LACO</name>